<dbReference type="Gene3D" id="3.40.50.300">
    <property type="entry name" value="P-loop containing nucleotide triphosphate hydrolases"/>
    <property type="match status" value="1"/>
</dbReference>
<feature type="domain" description="TIR" evidence="1">
    <location>
        <begin position="1"/>
        <end position="160"/>
    </location>
</feature>
<dbReference type="GO" id="GO:0043531">
    <property type="term" value="F:ADP binding"/>
    <property type="evidence" value="ECO:0007669"/>
    <property type="project" value="InterPro"/>
</dbReference>
<dbReference type="GO" id="GO:0006952">
    <property type="term" value="P:defense response"/>
    <property type="evidence" value="ECO:0007669"/>
    <property type="project" value="InterPro"/>
</dbReference>
<evidence type="ECO:0000313" key="2">
    <source>
        <dbReference type="EnsemblPlants" id="Bo6g089260.1"/>
    </source>
</evidence>
<dbReference type="GO" id="GO:0007165">
    <property type="term" value="P:signal transduction"/>
    <property type="evidence" value="ECO:0007669"/>
    <property type="project" value="InterPro"/>
</dbReference>
<reference evidence="2" key="2">
    <citation type="submission" date="2015-03" db="UniProtKB">
        <authorList>
            <consortium name="EnsemblPlants"/>
        </authorList>
    </citation>
    <scope>IDENTIFICATION</scope>
</reference>
<dbReference type="PRINTS" id="PR00364">
    <property type="entry name" value="DISEASERSIST"/>
</dbReference>
<evidence type="ECO:0000259" key="1">
    <source>
        <dbReference type="PROSITE" id="PS50104"/>
    </source>
</evidence>
<dbReference type="EnsemblPlants" id="Bo6g089260.1">
    <property type="protein sequence ID" value="Bo6g089260.1"/>
    <property type="gene ID" value="Bo6g089260"/>
</dbReference>
<dbReference type="InterPro" id="IPR042197">
    <property type="entry name" value="Apaf_helical"/>
</dbReference>
<sequence>MKNDVFLSFRGEQTRKTFLSHLLSSLKKKDITTSTSSESCPVSVQALQVSLVAIPIFSNDHASLDLWVDDLATIIDCEKKGTLTAVPVFFQLDPNDFLKMLRTAGKDAQTMHEPQRRPLEIVKKWLDAHIINKSGFNSLDWYLDDSELVGKVTSFVSDILTSSTSRYQTSTGLSTYRSLKLLFKIKLSEEMHKPLRRISVRDNTDIRRNSRFEDLRALTLRAKSTIIGVCGVEGVGKTSLVRHVYDDISPHFQHYFFFINRIRTQDCSYKPESLVTDLAREALKESSFHGRSIDAIKEMIRRRKVLLVADGVDDIKQLKGIIKEASWFGPGSRVIVITKDRSMLTQCGVKHIYELECPKFEEALALFSEFAFKERNPRPGFEELSFLAVQVSNRLPLTLKMLGTFLCNKEKSEWVSTLRRLEASHNNYATEVCRYVGADNYAPRRPMKVDHHVGVDEANRLPYYQFFLLSDHITQYILFRITYFFIVFK</sequence>
<dbReference type="SUPFAM" id="SSF52540">
    <property type="entry name" value="P-loop containing nucleoside triphosphate hydrolases"/>
    <property type="match status" value="1"/>
</dbReference>
<dbReference type="STRING" id="109376.A0A0D3CX14"/>
<dbReference type="InterPro" id="IPR000157">
    <property type="entry name" value="TIR_dom"/>
</dbReference>
<dbReference type="InterPro" id="IPR035897">
    <property type="entry name" value="Toll_tir_struct_dom_sf"/>
</dbReference>
<dbReference type="HOGENOM" id="CLU_001561_2_3_1"/>
<reference evidence="2 3" key="1">
    <citation type="journal article" date="2014" name="Genome Biol.">
        <title>Transcriptome and methylome profiling reveals relics of genome dominance in the mesopolyploid Brassica oleracea.</title>
        <authorList>
            <person name="Parkin I.A."/>
            <person name="Koh C."/>
            <person name="Tang H."/>
            <person name="Robinson S.J."/>
            <person name="Kagale S."/>
            <person name="Clarke W.E."/>
            <person name="Town C.D."/>
            <person name="Nixon J."/>
            <person name="Krishnakumar V."/>
            <person name="Bidwell S.L."/>
            <person name="Denoeud F."/>
            <person name="Belcram H."/>
            <person name="Links M.G."/>
            <person name="Just J."/>
            <person name="Clarke C."/>
            <person name="Bender T."/>
            <person name="Huebert T."/>
            <person name="Mason A.S."/>
            <person name="Pires J.C."/>
            <person name="Barker G."/>
            <person name="Moore J."/>
            <person name="Walley P.G."/>
            <person name="Manoli S."/>
            <person name="Batley J."/>
            <person name="Edwards D."/>
            <person name="Nelson M.N."/>
            <person name="Wang X."/>
            <person name="Paterson A.H."/>
            <person name="King G."/>
            <person name="Bancroft I."/>
            <person name="Chalhoub B."/>
            <person name="Sharpe A.G."/>
        </authorList>
    </citation>
    <scope>NUCLEOTIDE SEQUENCE</scope>
    <source>
        <strain evidence="2 3">cv. TO1000</strain>
    </source>
</reference>
<accession>A0A0D3CX14</accession>
<dbReference type="Gramene" id="Bo6g089260.1">
    <property type="protein sequence ID" value="Bo6g089260.1"/>
    <property type="gene ID" value="Bo6g089260"/>
</dbReference>
<evidence type="ECO:0000313" key="3">
    <source>
        <dbReference type="Proteomes" id="UP000032141"/>
    </source>
</evidence>
<dbReference type="Pfam" id="PF00931">
    <property type="entry name" value="NB-ARC"/>
    <property type="match status" value="1"/>
</dbReference>
<organism evidence="2 3">
    <name type="scientific">Brassica oleracea var. oleracea</name>
    <dbReference type="NCBI Taxonomy" id="109376"/>
    <lineage>
        <taxon>Eukaryota</taxon>
        <taxon>Viridiplantae</taxon>
        <taxon>Streptophyta</taxon>
        <taxon>Embryophyta</taxon>
        <taxon>Tracheophyta</taxon>
        <taxon>Spermatophyta</taxon>
        <taxon>Magnoliopsida</taxon>
        <taxon>eudicotyledons</taxon>
        <taxon>Gunneridae</taxon>
        <taxon>Pentapetalae</taxon>
        <taxon>rosids</taxon>
        <taxon>malvids</taxon>
        <taxon>Brassicales</taxon>
        <taxon>Brassicaceae</taxon>
        <taxon>Brassiceae</taxon>
        <taxon>Brassica</taxon>
    </lineage>
</organism>
<proteinExistence type="predicted"/>
<dbReference type="Gene3D" id="3.40.50.10140">
    <property type="entry name" value="Toll/interleukin-1 receptor homology (TIR) domain"/>
    <property type="match status" value="1"/>
</dbReference>
<name>A0A0D3CX14_BRAOL</name>
<dbReference type="SMART" id="SM00255">
    <property type="entry name" value="TIR"/>
    <property type="match status" value="1"/>
</dbReference>
<dbReference type="Gene3D" id="1.10.8.430">
    <property type="entry name" value="Helical domain of apoptotic protease-activating factors"/>
    <property type="match status" value="1"/>
</dbReference>
<dbReference type="Proteomes" id="UP000032141">
    <property type="component" value="Chromosome C6"/>
</dbReference>
<dbReference type="PANTHER" id="PTHR11017:SF564">
    <property type="entry name" value="DISEASE RESISTANCE PROTEIN (TIR-NBS CLASS)"/>
    <property type="match status" value="1"/>
</dbReference>
<dbReference type="SUPFAM" id="SSF52200">
    <property type="entry name" value="Toll/Interleukin receptor TIR domain"/>
    <property type="match status" value="1"/>
</dbReference>
<protein>
    <recommendedName>
        <fullName evidence="1">TIR domain-containing protein</fullName>
    </recommendedName>
</protein>
<dbReference type="Pfam" id="PF01582">
    <property type="entry name" value="TIR"/>
    <property type="match status" value="1"/>
</dbReference>
<dbReference type="InterPro" id="IPR044974">
    <property type="entry name" value="Disease_R_plants"/>
</dbReference>
<dbReference type="AlphaFoldDB" id="A0A0D3CX14"/>
<keyword evidence="3" id="KW-1185">Reference proteome</keyword>
<dbReference type="PANTHER" id="PTHR11017">
    <property type="entry name" value="LEUCINE-RICH REPEAT-CONTAINING PROTEIN"/>
    <property type="match status" value="1"/>
</dbReference>
<dbReference type="PROSITE" id="PS50104">
    <property type="entry name" value="TIR"/>
    <property type="match status" value="1"/>
</dbReference>
<dbReference type="OMA" id="DAHIINK"/>
<dbReference type="InterPro" id="IPR002182">
    <property type="entry name" value="NB-ARC"/>
</dbReference>
<dbReference type="InterPro" id="IPR027417">
    <property type="entry name" value="P-loop_NTPase"/>
</dbReference>